<keyword evidence="1" id="KW-0812">Transmembrane</keyword>
<keyword evidence="3" id="KW-1185">Reference proteome</keyword>
<feature type="transmembrane region" description="Helical" evidence="1">
    <location>
        <begin position="160"/>
        <end position="178"/>
    </location>
</feature>
<dbReference type="SUPFAM" id="SSF53474">
    <property type="entry name" value="alpha/beta-Hydrolases"/>
    <property type="match status" value="1"/>
</dbReference>
<evidence type="ECO:0000313" key="3">
    <source>
        <dbReference type="Proteomes" id="UP000198870"/>
    </source>
</evidence>
<organism evidence="2 3">
    <name type="scientific">Desulfoluna spongiiphila</name>
    <dbReference type="NCBI Taxonomy" id="419481"/>
    <lineage>
        <taxon>Bacteria</taxon>
        <taxon>Pseudomonadati</taxon>
        <taxon>Thermodesulfobacteriota</taxon>
        <taxon>Desulfobacteria</taxon>
        <taxon>Desulfobacterales</taxon>
        <taxon>Desulfolunaceae</taxon>
        <taxon>Desulfoluna</taxon>
    </lineage>
</organism>
<proteinExistence type="predicted"/>
<dbReference type="EMBL" id="FMUX01000003">
    <property type="protein sequence ID" value="SCY06916.1"/>
    <property type="molecule type" value="Genomic_DNA"/>
</dbReference>
<dbReference type="Proteomes" id="UP000198870">
    <property type="component" value="Unassembled WGS sequence"/>
</dbReference>
<gene>
    <name evidence="2" type="ORF">SAMN05216233_103262</name>
</gene>
<sequence>MRELLRYETRGILVSKTPVTLSDGVTLTLFDFKTEAWEDKPVLLFVAGWLSALSGWHEVLEEITPHYRVIYMESREKRSARLPKGPLPRFDIDRLAGDIGEVAAELVPPGTPLYVAGSSLGSTALIRAMARGRLSPKGAFLISPVTAFAFPAWGNFIIRFLPPCFFTVIRYLIVWYLVNFRVDKKKEPEQARKYTRTVMGAEPIRLKANAGALNGYTLWADLPKVNTPVVVIGAASDKLHGVEEITKMATGMPHARVEVMGSNKETHSGRAGRFIAEGMAPGFEEPAEARHP</sequence>
<dbReference type="AlphaFoldDB" id="A0A1G5CWX4"/>
<evidence type="ECO:0000313" key="2">
    <source>
        <dbReference type="EMBL" id="SCY06916.1"/>
    </source>
</evidence>
<dbReference type="Gene3D" id="3.40.50.1820">
    <property type="entry name" value="alpha/beta hydrolase"/>
    <property type="match status" value="1"/>
</dbReference>
<reference evidence="2 3" key="1">
    <citation type="submission" date="2016-10" db="EMBL/GenBank/DDBJ databases">
        <authorList>
            <person name="de Groot N.N."/>
        </authorList>
    </citation>
    <scope>NUCLEOTIDE SEQUENCE [LARGE SCALE GENOMIC DNA]</scope>
    <source>
        <strain evidence="2 3">AA1</strain>
    </source>
</reference>
<dbReference type="OrthoDB" id="5422338at2"/>
<keyword evidence="1" id="KW-0472">Membrane</keyword>
<protein>
    <submittedName>
        <fullName evidence="2">Pimeloyl-ACP methyl ester carboxylesterase</fullName>
    </submittedName>
</protein>
<dbReference type="RefSeq" id="WP_092209517.1">
    <property type="nucleotide sequence ID" value="NZ_FMUX01000003.1"/>
</dbReference>
<dbReference type="InterPro" id="IPR029058">
    <property type="entry name" value="AB_hydrolase_fold"/>
</dbReference>
<dbReference type="STRING" id="419481.SAMN05216233_103262"/>
<name>A0A1G5CWX4_9BACT</name>
<accession>A0A1G5CWX4</accession>
<keyword evidence="1" id="KW-1133">Transmembrane helix</keyword>
<evidence type="ECO:0000256" key="1">
    <source>
        <dbReference type="SAM" id="Phobius"/>
    </source>
</evidence>